<reference evidence="4" key="1">
    <citation type="submission" date="2018-06" db="EMBL/GenBank/DDBJ databases">
        <authorList>
            <person name="Ashton P.M."/>
            <person name="Dallman T."/>
            <person name="Nair S."/>
            <person name="De Pinna E."/>
            <person name="Peters T."/>
            <person name="Grant K."/>
        </authorList>
    </citation>
    <scope>NUCLEOTIDE SEQUENCE [LARGE SCALE GENOMIC DNA]</scope>
    <source>
        <strain evidence="4">319688</strain>
    </source>
</reference>
<dbReference type="SMART" id="SM00869">
    <property type="entry name" value="Autotransporter"/>
    <property type="match status" value="1"/>
</dbReference>
<dbReference type="InterPro" id="IPR036709">
    <property type="entry name" value="Autotransporte_beta_dom_sf"/>
</dbReference>
<dbReference type="SUPFAM" id="SSF103515">
    <property type="entry name" value="Autotransporter"/>
    <property type="match status" value="1"/>
</dbReference>
<dbReference type="GO" id="GO:0019867">
    <property type="term" value="C:outer membrane"/>
    <property type="evidence" value="ECO:0007669"/>
    <property type="project" value="InterPro"/>
</dbReference>
<evidence type="ECO:0000256" key="2">
    <source>
        <dbReference type="SAM" id="SignalP"/>
    </source>
</evidence>
<dbReference type="AlphaFoldDB" id="A0A5Y2LQX5"/>
<keyword evidence="2" id="KW-0732">Signal</keyword>
<dbReference type="Gene3D" id="2.40.128.130">
    <property type="entry name" value="Autotransporter beta-domain"/>
    <property type="match status" value="1"/>
</dbReference>
<dbReference type="InterPro" id="IPR005546">
    <property type="entry name" value="Autotransporte_beta"/>
</dbReference>
<protein>
    <submittedName>
        <fullName evidence="4">Autotransporter outer membrane beta-barrel domain-containing protein</fullName>
    </submittedName>
</protein>
<evidence type="ECO:0000313" key="4">
    <source>
        <dbReference type="EMBL" id="ECE6360103.1"/>
    </source>
</evidence>
<organism evidence="4">
    <name type="scientific">Salmonella enterica subsp. salamae</name>
    <dbReference type="NCBI Taxonomy" id="59202"/>
    <lineage>
        <taxon>Bacteria</taxon>
        <taxon>Pseudomonadati</taxon>
        <taxon>Pseudomonadota</taxon>
        <taxon>Gammaproteobacteria</taxon>
        <taxon>Enterobacterales</taxon>
        <taxon>Enterobacteriaceae</taxon>
        <taxon>Salmonella</taxon>
    </lineage>
</organism>
<dbReference type="InterPro" id="IPR006315">
    <property type="entry name" value="OM_autotransptr_brl_dom"/>
</dbReference>
<feature type="domain" description="Autotransporter" evidence="3">
    <location>
        <begin position="601"/>
        <end position="873"/>
    </location>
</feature>
<sequence length="873" mass="92405">MKFKTAKLSSISLAIAYSLYSYNVFADASNHISTKGDQVINMPGIDITDDYYSYYTDGSIDMTVTDSNINTGSATGSPYYQALIADSSRSTVNFTANNLTTEGGEVELSGSGDITANVTNSHLGSAAALQSDSLWLKSNYGNATADVSNSILTGRLDVDAAQNATTTVNYSDIDQGVRTMAEGEDAQDTLVIKNSTVTATDTSNSSASVVYADAGNGGASVEIDNSAIGLNADSTPARSQDVQVYADNGGNASVIVNDSTVQNGVTAYTEGSDAQIQINNSHIGTETTANNVNYMLLAQSSRKAIGQGTASLSVNNSQVDGNISAQSQGDGNAEISLTNGTTVNGKVRLVGSNMILNIDDATLNGNIEASSYSESDIGDAGTHMTVNLSNTAYRGNIDSNDGDISENLTININNGAIIGGESLDSAMQITGYDTVNFNVNYLAPSLIDTGVVSYFYLNNEEQAEVNSSLATGTLAPIRSGAYIMDDVKYQATDVSSQTTSADEGKTWGVTFYTDDPTPPDPTPPDPTPPDPTPPEPTPPEPTPPNPAPPEPTPPNPAPPAPVPDASNVAADIQAAQAGLLASDDMIHRIADGVTHQLDSAKTDHNSHLWLQGVYASGDRTAGITHYSNDISGFQIGSDIARQIRGDNVIGVGLALGYLHNDLDLNNHLDGHNKIDGNYYSAYANWKQLLSDTKHWGWFADAVFTYGDMSYSSDGRDGHLSAGGDYDGRSWLAQSRVGAQINATRQTWLRPYLTMGYINTHTDSYNDGYSDVSSGKQDGGFAGAGMQAGVSYPLHNVEVKPYVELAYVGQFGAETDFHTDDYRFAGQNLNGGNAGLGMDVKFSEKWSANTRINTQFGHDVNNEVNAYISAKYQF</sequence>
<gene>
    <name evidence="4" type="ORF">DPA05_10360</name>
</gene>
<feature type="compositionally biased region" description="Pro residues" evidence="1">
    <location>
        <begin position="516"/>
        <end position="562"/>
    </location>
</feature>
<evidence type="ECO:0000256" key="1">
    <source>
        <dbReference type="SAM" id="MobiDB-lite"/>
    </source>
</evidence>
<dbReference type="EMBL" id="AAIIOQ010000009">
    <property type="protein sequence ID" value="ECE6360103.1"/>
    <property type="molecule type" value="Genomic_DNA"/>
</dbReference>
<comment type="caution">
    <text evidence="4">The sequence shown here is derived from an EMBL/GenBank/DDBJ whole genome shotgun (WGS) entry which is preliminary data.</text>
</comment>
<feature type="region of interest" description="Disordered" evidence="1">
    <location>
        <begin position="495"/>
        <end position="565"/>
    </location>
</feature>
<feature type="chain" id="PRO_5024982210" evidence="2">
    <location>
        <begin position="27"/>
        <end position="873"/>
    </location>
</feature>
<evidence type="ECO:0000259" key="3">
    <source>
        <dbReference type="PROSITE" id="PS51208"/>
    </source>
</evidence>
<dbReference type="Proteomes" id="UP000839852">
    <property type="component" value="Unassembled WGS sequence"/>
</dbReference>
<name>A0A5Y2LQX5_SALER</name>
<dbReference type="PROSITE" id="PS51208">
    <property type="entry name" value="AUTOTRANSPORTER"/>
    <property type="match status" value="1"/>
</dbReference>
<feature type="signal peptide" evidence="2">
    <location>
        <begin position="1"/>
        <end position="26"/>
    </location>
</feature>
<dbReference type="Pfam" id="PF03797">
    <property type="entry name" value="Autotransporter"/>
    <property type="match status" value="1"/>
</dbReference>
<proteinExistence type="predicted"/>
<dbReference type="NCBIfam" id="TIGR01414">
    <property type="entry name" value="autotrans_barl"/>
    <property type="match status" value="1"/>
</dbReference>
<accession>A0A5Y2LQX5</accession>